<keyword evidence="2" id="KW-1185">Reference proteome</keyword>
<dbReference type="AlphaFoldDB" id="A0ABD1XPN3"/>
<accession>A0ABD1XPN3</accession>
<evidence type="ECO:0000313" key="2">
    <source>
        <dbReference type="Proteomes" id="UP001605036"/>
    </source>
</evidence>
<organism evidence="1 2">
    <name type="scientific">Riccia fluitans</name>
    <dbReference type="NCBI Taxonomy" id="41844"/>
    <lineage>
        <taxon>Eukaryota</taxon>
        <taxon>Viridiplantae</taxon>
        <taxon>Streptophyta</taxon>
        <taxon>Embryophyta</taxon>
        <taxon>Marchantiophyta</taxon>
        <taxon>Marchantiopsida</taxon>
        <taxon>Marchantiidae</taxon>
        <taxon>Marchantiales</taxon>
        <taxon>Ricciaceae</taxon>
        <taxon>Riccia</taxon>
    </lineage>
</organism>
<dbReference type="Proteomes" id="UP001605036">
    <property type="component" value="Unassembled WGS sequence"/>
</dbReference>
<proteinExistence type="predicted"/>
<gene>
    <name evidence="1" type="ORF">R1flu_022602</name>
</gene>
<reference evidence="1 2" key="1">
    <citation type="submission" date="2024-09" db="EMBL/GenBank/DDBJ databases">
        <title>Chromosome-scale assembly of Riccia fluitans.</title>
        <authorList>
            <person name="Paukszto L."/>
            <person name="Sawicki J."/>
            <person name="Karawczyk K."/>
            <person name="Piernik-Szablinska J."/>
            <person name="Szczecinska M."/>
            <person name="Mazdziarz M."/>
        </authorList>
    </citation>
    <scope>NUCLEOTIDE SEQUENCE [LARGE SCALE GENOMIC DNA]</scope>
    <source>
        <strain evidence="1">Rf_01</strain>
        <tissue evidence="1">Aerial parts of the thallus</tissue>
    </source>
</reference>
<comment type="caution">
    <text evidence="1">The sequence shown here is derived from an EMBL/GenBank/DDBJ whole genome shotgun (WGS) entry which is preliminary data.</text>
</comment>
<dbReference type="EMBL" id="JBHFFA010000007">
    <property type="protein sequence ID" value="KAL2610910.1"/>
    <property type="molecule type" value="Genomic_DNA"/>
</dbReference>
<protein>
    <submittedName>
        <fullName evidence="1">Uncharacterized protein</fullName>
    </submittedName>
</protein>
<evidence type="ECO:0000313" key="1">
    <source>
        <dbReference type="EMBL" id="KAL2610910.1"/>
    </source>
</evidence>
<name>A0ABD1XPN3_9MARC</name>
<sequence>MDCGHNRITMIRCQGRIGIGSDHLCSSALSERWGGLLKILPWGQQRPLVGSLNPNLRMDREILDSGVLSSDPYVSSVGNYEGGGTLGQRLQEEFPSGKVTSSSIRSEKWVRPGLNSGLIG</sequence>